<dbReference type="Pfam" id="PF01451">
    <property type="entry name" value="LMWPc"/>
    <property type="match status" value="1"/>
</dbReference>
<dbReference type="InterPro" id="IPR036196">
    <property type="entry name" value="Ptyr_pPase_sf"/>
</dbReference>
<evidence type="ECO:0000256" key="3">
    <source>
        <dbReference type="ARBA" id="ARBA00022801"/>
    </source>
</evidence>
<dbReference type="InterPro" id="IPR023485">
    <property type="entry name" value="Ptyr_pPase"/>
</dbReference>
<dbReference type="EC" id="3.1.3.48" evidence="2"/>
<organism evidence="6 7">
    <name type="scientific">Nocardioides potassii</name>
    <dbReference type="NCBI Taxonomy" id="2911371"/>
    <lineage>
        <taxon>Bacteria</taxon>
        <taxon>Bacillati</taxon>
        <taxon>Actinomycetota</taxon>
        <taxon>Actinomycetes</taxon>
        <taxon>Propionibacteriales</taxon>
        <taxon>Nocardioidaceae</taxon>
        <taxon>Nocardioides</taxon>
    </lineage>
</organism>
<evidence type="ECO:0000313" key="6">
    <source>
        <dbReference type="EMBL" id="MCF6375995.1"/>
    </source>
</evidence>
<dbReference type="RefSeq" id="WP_236397174.1">
    <property type="nucleotide sequence ID" value="NZ_JAKJHZ010000001.1"/>
</dbReference>
<evidence type="ECO:0000256" key="4">
    <source>
        <dbReference type="ARBA" id="ARBA00022912"/>
    </source>
</evidence>
<comment type="caution">
    <text evidence="6">The sequence shown here is derived from an EMBL/GenBank/DDBJ whole genome shotgun (WGS) entry which is preliminary data.</text>
</comment>
<name>A0ABS9H719_9ACTN</name>
<dbReference type="SUPFAM" id="SSF52788">
    <property type="entry name" value="Phosphotyrosine protein phosphatases I"/>
    <property type="match status" value="1"/>
</dbReference>
<keyword evidence="7" id="KW-1185">Reference proteome</keyword>
<accession>A0ABS9H719</accession>
<dbReference type="CDD" id="cd16343">
    <property type="entry name" value="LMWPTP"/>
    <property type="match status" value="1"/>
</dbReference>
<dbReference type="SMART" id="SM00226">
    <property type="entry name" value="LMWPc"/>
    <property type="match status" value="1"/>
</dbReference>
<evidence type="ECO:0000313" key="7">
    <source>
        <dbReference type="Proteomes" id="UP001201161"/>
    </source>
</evidence>
<dbReference type="PANTHER" id="PTHR11717:SF7">
    <property type="entry name" value="LOW MOLECULAR WEIGHT PHOSPHOTYROSINE PROTEIN PHOSPHATASE"/>
    <property type="match status" value="1"/>
</dbReference>
<comment type="similarity">
    <text evidence="1">Belongs to the low molecular weight phosphotyrosine protein phosphatase family.</text>
</comment>
<sequence length="138" mass="15017">MLEQRIADAGLDDVVEVASSGTGGWHVGNPMDPRAAQTLRAAGYDPTRHRARQWDTTWPEAYDVVLVMDEQNLADVGGRTDRVGLLRDFDPVDRGSEVPDPYYGGTDGFEEVLAMVERTSEAIVRALPDALATSRGDA</sequence>
<evidence type="ECO:0000256" key="2">
    <source>
        <dbReference type="ARBA" id="ARBA00013064"/>
    </source>
</evidence>
<dbReference type="Proteomes" id="UP001201161">
    <property type="component" value="Unassembled WGS sequence"/>
</dbReference>
<dbReference type="InterPro" id="IPR050438">
    <property type="entry name" value="LMW_PTPase"/>
</dbReference>
<keyword evidence="3" id="KW-0378">Hydrolase</keyword>
<gene>
    <name evidence="6" type="ORF">L2K70_00075</name>
</gene>
<dbReference type="EMBL" id="JAKJHZ010000001">
    <property type="protein sequence ID" value="MCF6375995.1"/>
    <property type="molecule type" value="Genomic_DNA"/>
</dbReference>
<dbReference type="InterPro" id="IPR017867">
    <property type="entry name" value="Tyr_phospatase_low_mol_wt"/>
</dbReference>
<dbReference type="PANTHER" id="PTHR11717">
    <property type="entry name" value="LOW MOLECULAR WEIGHT PROTEIN TYROSINE PHOSPHATASE"/>
    <property type="match status" value="1"/>
</dbReference>
<evidence type="ECO:0000259" key="5">
    <source>
        <dbReference type="SMART" id="SM00226"/>
    </source>
</evidence>
<evidence type="ECO:0000256" key="1">
    <source>
        <dbReference type="ARBA" id="ARBA00011063"/>
    </source>
</evidence>
<feature type="domain" description="Phosphotyrosine protein phosphatase I" evidence="5">
    <location>
        <begin position="1"/>
        <end position="126"/>
    </location>
</feature>
<dbReference type="Gene3D" id="3.40.50.2300">
    <property type="match status" value="1"/>
</dbReference>
<dbReference type="PRINTS" id="PR00719">
    <property type="entry name" value="LMWPTPASE"/>
</dbReference>
<proteinExistence type="inferred from homology"/>
<reference evidence="6 7" key="1">
    <citation type="submission" date="2022-01" db="EMBL/GenBank/DDBJ databases">
        <title>Nocardioides sp. nov., an actinomycete isolated from mining soil.</title>
        <authorList>
            <person name="Liu L."/>
        </authorList>
    </citation>
    <scope>NUCLEOTIDE SEQUENCE [LARGE SCALE GENOMIC DNA]</scope>
    <source>
        <strain evidence="6 7">KLBMP 9356</strain>
    </source>
</reference>
<keyword evidence="4" id="KW-0904">Protein phosphatase</keyword>
<protein>
    <recommendedName>
        <fullName evidence="2">protein-tyrosine-phosphatase</fullName>
        <ecNumber evidence="2">3.1.3.48</ecNumber>
    </recommendedName>
</protein>